<organism evidence="3 4">
    <name type="scientific">Rhodopirellula halodulae</name>
    <dbReference type="NCBI Taxonomy" id="2894198"/>
    <lineage>
        <taxon>Bacteria</taxon>
        <taxon>Pseudomonadati</taxon>
        <taxon>Planctomycetota</taxon>
        <taxon>Planctomycetia</taxon>
        <taxon>Pirellulales</taxon>
        <taxon>Pirellulaceae</taxon>
        <taxon>Rhodopirellula</taxon>
    </lineage>
</organism>
<keyword evidence="4" id="KW-1185">Reference proteome</keyword>
<protein>
    <submittedName>
        <fullName evidence="3">Uncharacterized protein</fullName>
    </submittedName>
</protein>
<sequence>MSNAPHSPYSQPVPNAPRGGGGSSKNTVIIVGIVSLTLLLMCGGVLGLGYYAIERLANEINSVNMDYMADDYETPAALEYALEDNERIRDEIGEIESVSFAGEYNESDTYYTDNYYYRV</sequence>
<feature type="compositionally biased region" description="Polar residues" evidence="1">
    <location>
        <begin position="1"/>
        <end position="13"/>
    </location>
</feature>
<keyword evidence="2" id="KW-0472">Membrane</keyword>
<evidence type="ECO:0000256" key="2">
    <source>
        <dbReference type="SAM" id="Phobius"/>
    </source>
</evidence>
<dbReference type="RefSeq" id="WP_230272849.1">
    <property type="nucleotide sequence ID" value="NZ_JAJKFW010000016.1"/>
</dbReference>
<feature type="region of interest" description="Disordered" evidence="1">
    <location>
        <begin position="1"/>
        <end position="22"/>
    </location>
</feature>
<accession>A0ABS8NF20</accession>
<keyword evidence="2" id="KW-0812">Transmembrane</keyword>
<evidence type="ECO:0000313" key="4">
    <source>
        <dbReference type="Proteomes" id="UP001430306"/>
    </source>
</evidence>
<evidence type="ECO:0000256" key="1">
    <source>
        <dbReference type="SAM" id="MobiDB-lite"/>
    </source>
</evidence>
<keyword evidence="2" id="KW-1133">Transmembrane helix</keyword>
<reference evidence="3" key="1">
    <citation type="submission" date="2021-11" db="EMBL/GenBank/DDBJ databases">
        <title>Genome sequence.</title>
        <authorList>
            <person name="Sun Q."/>
        </authorList>
    </citation>
    <scope>NUCLEOTIDE SEQUENCE</scope>
    <source>
        <strain evidence="3">JC740</strain>
    </source>
</reference>
<feature type="transmembrane region" description="Helical" evidence="2">
    <location>
        <begin position="28"/>
        <end position="53"/>
    </location>
</feature>
<dbReference type="EMBL" id="JAJKFW010000016">
    <property type="protein sequence ID" value="MCC9642147.1"/>
    <property type="molecule type" value="Genomic_DNA"/>
</dbReference>
<proteinExistence type="predicted"/>
<dbReference type="Proteomes" id="UP001430306">
    <property type="component" value="Unassembled WGS sequence"/>
</dbReference>
<comment type="caution">
    <text evidence="3">The sequence shown here is derived from an EMBL/GenBank/DDBJ whole genome shotgun (WGS) entry which is preliminary data.</text>
</comment>
<evidence type="ECO:0000313" key="3">
    <source>
        <dbReference type="EMBL" id="MCC9642147.1"/>
    </source>
</evidence>
<name>A0ABS8NF20_9BACT</name>
<gene>
    <name evidence="3" type="ORF">LOC71_07665</name>
</gene>